<dbReference type="Proteomes" id="UP000309997">
    <property type="component" value="Unassembled WGS sequence"/>
</dbReference>
<proteinExistence type="predicted"/>
<organism evidence="1 2">
    <name type="scientific">Populus alba</name>
    <name type="common">White poplar</name>
    <dbReference type="NCBI Taxonomy" id="43335"/>
    <lineage>
        <taxon>Eukaryota</taxon>
        <taxon>Viridiplantae</taxon>
        <taxon>Streptophyta</taxon>
        <taxon>Embryophyta</taxon>
        <taxon>Tracheophyta</taxon>
        <taxon>Spermatophyta</taxon>
        <taxon>Magnoliopsida</taxon>
        <taxon>eudicotyledons</taxon>
        <taxon>Gunneridae</taxon>
        <taxon>Pentapetalae</taxon>
        <taxon>rosids</taxon>
        <taxon>fabids</taxon>
        <taxon>Malpighiales</taxon>
        <taxon>Salicaceae</taxon>
        <taxon>Saliceae</taxon>
        <taxon>Populus</taxon>
    </lineage>
</organism>
<sequence length="271" mass="29607">MYRATVLLVTLCITSQVASSVADGLLPNGDFEQGPKPSEMKGTVVTAKNAIPNWEISGFIEYIKSGDKQGDMVLVVPAGAYAVRLGNDASIKQRVKVTQGLFYSLTFNVARTCAQEEKLNVSVSPNSEPRDWGILPMQTMYSSNGWDTYAWAFQADGPEVEISIHNPAVEKEDAACGPLIDSVALKLLSNPKRPKVEVYAGKDRTQVPYESNGKGGFKHAKFVFKAISNHTRITFLSSFYTMKSDHSGSLCGPVLDDVKLVSVRNPRRLLA</sequence>
<evidence type="ECO:0000313" key="1">
    <source>
        <dbReference type="EMBL" id="KAL3598475.1"/>
    </source>
</evidence>
<comment type="caution">
    <text evidence="1">The sequence shown here is derived from an EMBL/GenBank/DDBJ whole genome shotgun (WGS) entry which is preliminary data.</text>
</comment>
<accession>A0ACC4CKI9</accession>
<evidence type="ECO:0000313" key="2">
    <source>
        <dbReference type="Proteomes" id="UP000309997"/>
    </source>
</evidence>
<name>A0ACC4CKI9_POPAL</name>
<keyword evidence="2" id="KW-1185">Reference proteome</keyword>
<dbReference type="EMBL" id="RCHU02000003">
    <property type="protein sequence ID" value="KAL3598475.1"/>
    <property type="molecule type" value="Genomic_DNA"/>
</dbReference>
<gene>
    <name evidence="1" type="ORF">D5086_006393</name>
</gene>
<reference evidence="1 2" key="1">
    <citation type="journal article" date="2024" name="Plant Biotechnol. J.">
        <title>Genome and CRISPR/Cas9 system of a widespread forest tree (Populus alba) in the world.</title>
        <authorList>
            <person name="Liu Y.J."/>
            <person name="Jiang P.F."/>
            <person name="Han X.M."/>
            <person name="Li X.Y."/>
            <person name="Wang H.M."/>
            <person name="Wang Y.J."/>
            <person name="Wang X.X."/>
            <person name="Zeng Q.Y."/>
        </authorList>
    </citation>
    <scope>NUCLEOTIDE SEQUENCE [LARGE SCALE GENOMIC DNA]</scope>
    <source>
        <strain evidence="2">cv. PAL-ZL1</strain>
    </source>
</reference>
<protein>
    <submittedName>
        <fullName evidence="1">Uncharacterized protein</fullName>
    </submittedName>
</protein>